<dbReference type="AlphaFoldDB" id="A0AAD4TU32"/>
<proteinExistence type="predicted"/>
<sequence length="154" mass="16218">MGPEHARSDGDPPLSSLCYTPCSECQKPLGLASGEPQAPFRSVHLAPAPSSASPGPRAFARAVPSAWTCLLGAAHSSFGFGPNVSSCVRPPRAPIHIRALQTCAFKTLNICVCGSARDTGRLVPPPSLEALFQFKVLPPTSEDSRFLRMLVHAG</sequence>
<comment type="caution">
    <text evidence="1">The sequence shown here is derived from an EMBL/GenBank/DDBJ whole genome shotgun (WGS) entry which is preliminary data.</text>
</comment>
<reference evidence="1" key="1">
    <citation type="submission" date="2022-03" db="EMBL/GenBank/DDBJ databases">
        <title>Genomic analyses of argali, domestic sheep and their hybrids provide insights into chromosomal evolution, heterosis and genetic basis of agronomic traits.</title>
        <authorList>
            <person name="Li M."/>
        </authorList>
    </citation>
    <scope>NUCLEOTIDE SEQUENCE</scope>
    <source>
        <strain evidence="1">CAU-MHL-2022a</strain>
        <tissue evidence="1">Skin</tissue>
    </source>
</reference>
<accession>A0AAD4TU32</accession>
<organism evidence="1 2">
    <name type="scientific">Ovis ammon polii</name>
    <dbReference type="NCBI Taxonomy" id="230172"/>
    <lineage>
        <taxon>Eukaryota</taxon>
        <taxon>Metazoa</taxon>
        <taxon>Chordata</taxon>
        <taxon>Craniata</taxon>
        <taxon>Vertebrata</taxon>
        <taxon>Euteleostomi</taxon>
        <taxon>Mammalia</taxon>
        <taxon>Eutheria</taxon>
        <taxon>Laurasiatheria</taxon>
        <taxon>Artiodactyla</taxon>
        <taxon>Ruminantia</taxon>
        <taxon>Pecora</taxon>
        <taxon>Bovidae</taxon>
        <taxon>Caprinae</taxon>
        <taxon>Ovis</taxon>
    </lineage>
</organism>
<dbReference type="EMBL" id="JAKZEL010000022">
    <property type="protein sequence ID" value="KAI4532597.1"/>
    <property type="molecule type" value="Genomic_DNA"/>
</dbReference>
<dbReference type="Proteomes" id="UP001214576">
    <property type="component" value="Unassembled WGS sequence"/>
</dbReference>
<gene>
    <name evidence="1" type="ORF">MG293_017862</name>
</gene>
<evidence type="ECO:0000313" key="1">
    <source>
        <dbReference type="EMBL" id="KAI4532597.1"/>
    </source>
</evidence>
<protein>
    <submittedName>
        <fullName evidence="1">Uncharacterized protein</fullName>
    </submittedName>
</protein>
<keyword evidence="2" id="KW-1185">Reference proteome</keyword>
<name>A0AAD4TU32_OVIAM</name>
<evidence type="ECO:0000313" key="2">
    <source>
        <dbReference type="Proteomes" id="UP001214576"/>
    </source>
</evidence>